<feature type="transmembrane region" description="Helical" evidence="1">
    <location>
        <begin position="12"/>
        <end position="34"/>
    </location>
</feature>
<organism evidence="2 3">
    <name type="scientific">Corynebacterium atypicum</name>
    <dbReference type="NCBI Taxonomy" id="191610"/>
    <lineage>
        <taxon>Bacteria</taxon>
        <taxon>Bacillati</taxon>
        <taxon>Actinomycetota</taxon>
        <taxon>Actinomycetes</taxon>
        <taxon>Mycobacteriales</taxon>
        <taxon>Corynebacteriaceae</taxon>
        <taxon>Corynebacterium</taxon>
    </lineage>
</organism>
<evidence type="ECO:0000256" key="1">
    <source>
        <dbReference type="SAM" id="Phobius"/>
    </source>
</evidence>
<proteinExistence type="predicted"/>
<sequence length="97" mass="10218">MKTKTSFTLNQRIKAATIVFAVMAAVNITLLTAFKMHGQEITFSTAAGAPLLTGLTLGGLVALTMNTAKCSIQLTLWILTSIASAAAFICATSMIFF</sequence>
<keyword evidence="1" id="KW-0812">Transmembrane</keyword>
<feature type="transmembrane region" description="Helical" evidence="1">
    <location>
        <begin position="76"/>
        <end position="96"/>
    </location>
</feature>
<name>A0ABN4DC26_9CORY</name>
<evidence type="ECO:0000313" key="3">
    <source>
        <dbReference type="Proteomes" id="UP000028504"/>
    </source>
</evidence>
<gene>
    <name evidence="2" type="ORF">CATYP_02290</name>
</gene>
<reference evidence="2 3" key="1">
    <citation type="submission" date="2014-07" db="EMBL/GenBank/DDBJ databases">
        <title>Complete genome sequence of Corynebacterium atypicum DSM 44849: identifiction of the mycolic acid biosynthesis genes.</title>
        <authorList>
            <person name="Tippelt A."/>
            <person name="Mollmann S."/>
            <person name="Albersmeier A."/>
            <person name="Jaenicke S."/>
            <person name="Ruckert C."/>
            <person name="Tauch A."/>
        </authorList>
    </citation>
    <scope>NUCLEOTIDE SEQUENCE [LARGE SCALE GENOMIC DNA]</scope>
    <source>
        <strain evidence="2 3">R2070</strain>
    </source>
</reference>
<keyword evidence="1" id="KW-1133">Transmembrane helix</keyword>
<evidence type="ECO:0000313" key="2">
    <source>
        <dbReference type="EMBL" id="AIG63703.1"/>
    </source>
</evidence>
<feature type="transmembrane region" description="Helical" evidence="1">
    <location>
        <begin position="46"/>
        <end position="64"/>
    </location>
</feature>
<dbReference type="Proteomes" id="UP000028504">
    <property type="component" value="Chromosome"/>
</dbReference>
<protein>
    <submittedName>
        <fullName evidence="2">Uncharacterized protein</fullName>
    </submittedName>
</protein>
<keyword evidence="3" id="KW-1185">Reference proteome</keyword>
<dbReference type="RefSeq" id="WP_038604511.1">
    <property type="nucleotide sequence ID" value="NZ_CP008944.1"/>
</dbReference>
<dbReference type="EMBL" id="CP008944">
    <property type="protein sequence ID" value="AIG63703.1"/>
    <property type="molecule type" value="Genomic_DNA"/>
</dbReference>
<keyword evidence="1" id="KW-0472">Membrane</keyword>
<accession>A0ABN4DC26</accession>